<protein>
    <recommendedName>
        <fullName evidence="2">Terminase large subunit gp17-like C-terminal domain-containing protein</fullName>
    </recommendedName>
</protein>
<evidence type="ECO:0000256" key="1">
    <source>
        <dbReference type="ARBA" id="ARBA00022612"/>
    </source>
</evidence>
<evidence type="ECO:0000313" key="3">
    <source>
        <dbReference type="EMBL" id="WTT20595.1"/>
    </source>
</evidence>
<feature type="domain" description="Terminase large subunit gp17-like C-terminal" evidence="2">
    <location>
        <begin position="397"/>
        <end position="538"/>
    </location>
</feature>
<accession>A0AAU2A818</accession>
<dbReference type="AlphaFoldDB" id="A0AAU2A818"/>
<dbReference type="InterPro" id="IPR035421">
    <property type="entry name" value="Terminase_6C"/>
</dbReference>
<reference evidence="3" key="1">
    <citation type="submission" date="2022-10" db="EMBL/GenBank/DDBJ databases">
        <title>The complete genomes of actinobacterial strains from the NBC collection.</title>
        <authorList>
            <person name="Joergensen T.S."/>
            <person name="Alvarez Arevalo M."/>
            <person name="Sterndorff E.B."/>
            <person name="Faurdal D."/>
            <person name="Vuksanovic O."/>
            <person name="Mourched A.-S."/>
            <person name="Charusanti P."/>
            <person name="Shaw S."/>
            <person name="Blin K."/>
            <person name="Weber T."/>
        </authorList>
    </citation>
    <scope>NUCLEOTIDE SEQUENCE</scope>
    <source>
        <strain evidence="3">NBC_00093</strain>
    </source>
</reference>
<dbReference type="Gene3D" id="3.30.420.240">
    <property type="match status" value="1"/>
</dbReference>
<dbReference type="Pfam" id="PF17289">
    <property type="entry name" value="Terminase_6C"/>
    <property type="match status" value="1"/>
</dbReference>
<proteinExistence type="predicted"/>
<gene>
    <name evidence="3" type="ORF">OHA22_36255</name>
</gene>
<dbReference type="EMBL" id="CP108222">
    <property type="protein sequence ID" value="WTT20595.1"/>
    <property type="molecule type" value="Genomic_DNA"/>
</dbReference>
<sequence length="559" mass="63121">MKLNEYVRSLPKEVLAELSTREGRVKHTRDNPLLFALIYLDHHITNQAGELTLSEFHSALCEYAQTWMTPVTEPMESRDSFIAPRNGGKTTWLFLILPMWGAAHGHIRFVAAFADSAGQAEVHLQTFKGELDSNVQLARDFPGLCRPLVGNRKNSAIAQSRDLIIQANGFAFAAKGADSKSHGLKIGNDRPDLLLFDDIEPGEANYSENEALKRKGTVLNDILPMNIRARVLFAGTTTMPMSLIDQMRMVDEKQREFLEEKGYHAESAIELNCGEYKSGTNEFNSELPISTPNSDTENFENWEREFYDSLDPDLRWVLDERIRVHYFPVVLKNPDGSERSLWPEFWSMEYINQYRHTRAFAMNLMNRPVSVDAAYWQFEDIGIGEPVGGYGNTLLIVDPAVTTKKRSDYTGISVQSRGLDAAGNDDGFVYVRYAEQHKITPGPELRELVSSLCKQHGAKVVLVESNMGGDVWRTIFDGIPAKLRLQRAVGAKEARANQALDFYQRGKVFHTHHFETLVTQMYAFPRVTHDDVVDAVCTGVLYFLGKPQVQVSIKSQSYV</sequence>
<organism evidence="3">
    <name type="scientific">Streptomyces sp. NBC_00093</name>
    <dbReference type="NCBI Taxonomy" id="2975649"/>
    <lineage>
        <taxon>Bacteria</taxon>
        <taxon>Bacillati</taxon>
        <taxon>Actinomycetota</taxon>
        <taxon>Actinomycetes</taxon>
        <taxon>Kitasatosporales</taxon>
        <taxon>Streptomycetaceae</taxon>
        <taxon>Streptomyces</taxon>
    </lineage>
</organism>
<evidence type="ECO:0000259" key="2">
    <source>
        <dbReference type="Pfam" id="PF17289"/>
    </source>
</evidence>
<name>A0AAU2A818_9ACTN</name>
<keyword evidence="1" id="KW-1188">Viral release from host cell</keyword>